<reference evidence="3" key="1">
    <citation type="submission" date="2016-10" db="EMBL/GenBank/DDBJ databases">
        <authorList>
            <person name="Varghese N."/>
            <person name="Submissions S."/>
        </authorList>
    </citation>
    <scope>NUCLEOTIDE SEQUENCE [LARGE SCALE GENOMIC DNA]</scope>
    <source>
        <strain evidence="3">SUR2</strain>
    </source>
</reference>
<keyword evidence="3" id="KW-1185">Reference proteome</keyword>
<evidence type="ECO:0000313" key="2">
    <source>
        <dbReference type="EMBL" id="SFZ96258.1"/>
    </source>
</evidence>
<dbReference type="EMBL" id="FPKW01000017">
    <property type="protein sequence ID" value="SFZ96258.1"/>
    <property type="molecule type" value="Genomic_DNA"/>
</dbReference>
<dbReference type="OrthoDB" id="1264044at2"/>
<gene>
    <name evidence="2" type="ORF">SAMN05216324_11773</name>
</gene>
<feature type="compositionally biased region" description="Low complexity" evidence="1">
    <location>
        <begin position="209"/>
        <end position="218"/>
    </location>
</feature>
<evidence type="ECO:0008006" key="4">
    <source>
        <dbReference type="Google" id="ProtNLM"/>
    </source>
</evidence>
<organism evidence="2 3">
    <name type="scientific">Chryseobacterium limigenitum</name>
    <dbReference type="NCBI Taxonomy" id="1612149"/>
    <lineage>
        <taxon>Bacteria</taxon>
        <taxon>Pseudomonadati</taxon>
        <taxon>Bacteroidota</taxon>
        <taxon>Flavobacteriia</taxon>
        <taxon>Flavobacteriales</taxon>
        <taxon>Weeksellaceae</taxon>
        <taxon>Chryseobacterium group</taxon>
        <taxon>Chryseobacterium</taxon>
    </lineage>
</organism>
<dbReference type="PROSITE" id="PS51257">
    <property type="entry name" value="PROKAR_LIPOPROTEIN"/>
    <property type="match status" value="1"/>
</dbReference>
<dbReference type="Proteomes" id="UP000182034">
    <property type="component" value="Unassembled WGS sequence"/>
</dbReference>
<feature type="region of interest" description="Disordered" evidence="1">
    <location>
        <begin position="187"/>
        <end position="224"/>
    </location>
</feature>
<evidence type="ECO:0000313" key="3">
    <source>
        <dbReference type="Proteomes" id="UP000182034"/>
    </source>
</evidence>
<name>A0A1K2IVG7_9FLAO</name>
<protein>
    <recommendedName>
        <fullName evidence="4">Lipoprotein</fullName>
    </recommendedName>
</protein>
<dbReference type="RefSeq" id="WP_139255510.1">
    <property type="nucleotide sequence ID" value="NZ_FPKW01000017.1"/>
</dbReference>
<proteinExistence type="predicted"/>
<dbReference type="STRING" id="1612149.SAMN05216324_11773"/>
<dbReference type="AlphaFoldDB" id="A0A1K2IVG7"/>
<sequence>MKNKSIIRLLLLAVTSIFLYSCMNEDLYSSSEKEKQEIQSKSLWKEDMIFITNVKEIFLKNASLENFKTNHGGLPQWEYAMTFGDFDESYLMVPVFGENTVTGVVTVKRIEDMVYFKFSKDEKAKSFFSHLISSENKKLTPVKDIAENAKIVCTSRTYLFCFPNNDGTQDCYPQMVVKCISEDSFEDNDMGGDNSGDDGLPYGGGSGGNTNPQQNQNPCAKLKTQNANPNFKAKIEALNKNSVFTAKNETGFTEKKDGTFTTLPVSPNAGPDHNALSVTYDADTKGYIHSHQNDYETGDYDPNGSPIMKQPIRMLSPADVNTLMLMAQLQTDGNYSELYGTMVSSSGIYTIKFTGTASGIQTGFGTEQWRTDYLDYRKLHDDWTVERLFLTFLKDKMNVQGVELYKIKSNGTVQKKTLNSNNKVQSNDCPQ</sequence>
<evidence type="ECO:0000256" key="1">
    <source>
        <dbReference type="SAM" id="MobiDB-lite"/>
    </source>
</evidence>
<accession>A0A1K2IVG7</accession>